<evidence type="ECO:0000256" key="1">
    <source>
        <dbReference type="SAM" id="Phobius"/>
    </source>
</evidence>
<dbReference type="RefSeq" id="WP_188129650.1">
    <property type="nucleotide sequence ID" value="NZ_FOMS01000005.1"/>
</dbReference>
<keyword evidence="3" id="KW-1185">Reference proteome</keyword>
<organism evidence="2 3">
    <name type="scientific">Roseivivax sediminis</name>
    <dbReference type="NCBI Taxonomy" id="936889"/>
    <lineage>
        <taxon>Bacteria</taxon>
        <taxon>Pseudomonadati</taxon>
        <taxon>Pseudomonadota</taxon>
        <taxon>Alphaproteobacteria</taxon>
        <taxon>Rhodobacterales</taxon>
        <taxon>Roseobacteraceae</taxon>
        <taxon>Roseivivax</taxon>
    </lineage>
</organism>
<feature type="transmembrane region" description="Helical" evidence="1">
    <location>
        <begin position="253"/>
        <end position="275"/>
    </location>
</feature>
<evidence type="ECO:0000313" key="2">
    <source>
        <dbReference type="EMBL" id="SFE02032.1"/>
    </source>
</evidence>
<dbReference type="AlphaFoldDB" id="A0A1I1X3V0"/>
<dbReference type="Proteomes" id="UP000325289">
    <property type="component" value="Unassembled WGS sequence"/>
</dbReference>
<feature type="transmembrane region" description="Helical" evidence="1">
    <location>
        <begin position="148"/>
        <end position="169"/>
    </location>
</feature>
<evidence type="ECO:0000313" key="3">
    <source>
        <dbReference type="Proteomes" id="UP000325289"/>
    </source>
</evidence>
<proteinExistence type="predicted"/>
<feature type="transmembrane region" description="Helical" evidence="1">
    <location>
        <begin position="38"/>
        <end position="62"/>
    </location>
</feature>
<dbReference type="EMBL" id="FOMS01000005">
    <property type="protein sequence ID" value="SFE02032.1"/>
    <property type="molecule type" value="Genomic_DNA"/>
</dbReference>
<dbReference type="PANTHER" id="PTHR43044:SF1">
    <property type="entry name" value="QUINOL:CYTOCHROME C OXIDOREDUCTASE QUINONE-BINDING SUBUNIT 2"/>
    <property type="match status" value="1"/>
</dbReference>
<feature type="transmembrane region" description="Helical" evidence="1">
    <location>
        <begin position="284"/>
        <end position="303"/>
    </location>
</feature>
<keyword evidence="1" id="KW-1133">Transmembrane helix</keyword>
<sequence length="338" mass="35213">MAEVPSVPRATPMRMAALAVPAAILAVILGIFEPAALASGFLVAWVTCLSACIGAGVWLLIAQLTGGVWPLAGGATLPALSRMTPLVAVLGPIVFLCGPILYPWWHESEGLRGEIYLVPWSFGLRGAVMLALWALIGWLAPRRPGAPVSALLLTGYGITVGIAGLDWILSRDPHMLSTAFGMLLAAMQLGLALAVCAIRGLDTATPRAVADWGGLMLATCLGTFYLSAMQFLVSWSGNLPYKAEWFGARTDGIGTFVIVAAFLLGILLPFGTLIATHRRGSARALRAVGGSMAAAVFLHMLWLTEGGGMHVALVAAAAVLGAVAGLIWPLLERRAGNG</sequence>
<feature type="transmembrane region" description="Helical" evidence="1">
    <location>
        <begin position="83"/>
        <end position="105"/>
    </location>
</feature>
<feature type="transmembrane region" description="Helical" evidence="1">
    <location>
        <begin position="12"/>
        <end position="32"/>
    </location>
</feature>
<keyword evidence="1" id="KW-0812">Transmembrane</keyword>
<feature type="transmembrane region" description="Helical" evidence="1">
    <location>
        <begin position="210"/>
        <end position="233"/>
    </location>
</feature>
<protein>
    <submittedName>
        <fullName evidence="2">Uncharacterized protein</fullName>
    </submittedName>
</protein>
<keyword evidence="1" id="KW-0472">Membrane</keyword>
<gene>
    <name evidence="2" type="ORF">SAMN04515678_105223</name>
</gene>
<feature type="transmembrane region" description="Helical" evidence="1">
    <location>
        <begin position="117"/>
        <end position="136"/>
    </location>
</feature>
<feature type="transmembrane region" description="Helical" evidence="1">
    <location>
        <begin position="175"/>
        <end position="198"/>
    </location>
</feature>
<reference evidence="2 3" key="1">
    <citation type="submission" date="2016-10" db="EMBL/GenBank/DDBJ databases">
        <authorList>
            <person name="Varghese N."/>
            <person name="Submissions S."/>
        </authorList>
    </citation>
    <scope>NUCLEOTIDE SEQUENCE [LARGE SCALE GENOMIC DNA]</scope>
    <source>
        <strain evidence="3">YIM D21,KCTC 23444,ACCC 10710</strain>
    </source>
</reference>
<accession>A0A1I1X3V0</accession>
<dbReference type="PANTHER" id="PTHR43044">
    <property type="match status" value="1"/>
</dbReference>
<feature type="transmembrane region" description="Helical" evidence="1">
    <location>
        <begin position="309"/>
        <end position="331"/>
    </location>
</feature>
<name>A0A1I1X3V0_9RHOB</name>